<gene>
    <name evidence="4" type="ORF">GCM10007964_65900</name>
</gene>
<dbReference type="InterPro" id="IPR045535">
    <property type="entry name" value="ThsA_Macro"/>
</dbReference>
<name>A0A917VSY8_9ACTN</name>
<evidence type="ECO:0000259" key="3">
    <source>
        <dbReference type="SMART" id="SM01043"/>
    </source>
</evidence>
<evidence type="ECO:0000256" key="1">
    <source>
        <dbReference type="ARBA" id="ARBA00023015"/>
    </source>
</evidence>
<dbReference type="EMBL" id="BMNT01000049">
    <property type="protein sequence ID" value="GGL14679.1"/>
    <property type="molecule type" value="Genomic_DNA"/>
</dbReference>
<protein>
    <recommendedName>
        <fullName evidence="3">Bacterial transcriptional activator domain-containing protein</fullName>
    </recommendedName>
</protein>
<dbReference type="Pfam" id="PF03704">
    <property type="entry name" value="BTAD"/>
    <property type="match status" value="1"/>
</dbReference>
<dbReference type="InterPro" id="IPR005158">
    <property type="entry name" value="BTAD"/>
</dbReference>
<dbReference type="RefSeq" id="WP_189166982.1">
    <property type="nucleotide sequence ID" value="NZ_BMNT01000049.1"/>
</dbReference>
<reference evidence="4" key="2">
    <citation type="submission" date="2020-09" db="EMBL/GenBank/DDBJ databases">
        <authorList>
            <person name="Sun Q."/>
            <person name="Ohkuma M."/>
        </authorList>
    </citation>
    <scope>NUCLEOTIDE SEQUENCE</scope>
    <source>
        <strain evidence="4">JCM 13064</strain>
    </source>
</reference>
<dbReference type="SUPFAM" id="SSF48452">
    <property type="entry name" value="TPR-like"/>
    <property type="match status" value="1"/>
</dbReference>
<feature type="domain" description="Bacterial transcriptional activator" evidence="3">
    <location>
        <begin position="114"/>
        <end position="219"/>
    </location>
</feature>
<dbReference type="Gene3D" id="1.10.10.10">
    <property type="entry name" value="Winged helix-like DNA-binding domain superfamily/Winged helix DNA-binding domain"/>
    <property type="match status" value="1"/>
</dbReference>
<comment type="caution">
    <text evidence="4">The sequence shown here is derived from an EMBL/GenBank/DDBJ whole genome shotgun (WGS) entry which is preliminary data.</text>
</comment>
<reference evidence="4" key="1">
    <citation type="journal article" date="2014" name="Int. J. Syst. Evol. Microbiol.">
        <title>Complete genome sequence of Corynebacterium casei LMG S-19264T (=DSM 44701T), isolated from a smear-ripened cheese.</title>
        <authorList>
            <consortium name="US DOE Joint Genome Institute (JGI-PGF)"/>
            <person name="Walter F."/>
            <person name="Albersmeier A."/>
            <person name="Kalinowski J."/>
            <person name="Ruckert C."/>
        </authorList>
    </citation>
    <scope>NUCLEOTIDE SEQUENCE</scope>
    <source>
        <strain evidence="4">JCM 13064</strain>
    </source>
</reference>
<accession>A0A917VSY8</accession>
<dbReference type="Gene3D" id="1.25.40.10">
    <property type="entry name" value="Tetratricopeptide repeat domain"/>
    <property type="match status" value="1"/>
</dbReference>
<dbReference type="InterPro" id="IPR036388">
    <property type="entry name" value="WH-like_DNA-bd_sf"/>
</dbReference>
<dbReference type="InterPro" id="IPR011990">
    <property type="entry name" value="TPR-like_helical_dom_sf"/>
</dbReference>
<evidence type="ECO:0000256" key="2">
    <source>
        <dbReference type="ARBA" id="ARBA00023163"/>
    </source>
</evidence>
<dbReference type="GO" id="GO:0006355">
    <property type="term" value="P:regulation of DNA-templated transcription"/>
    <property type="evidence" value="ECO:0007669"/>
    <property type="project" value="TreeGrafter"/>
</dbReference>
<dbReference type="Proteomes" id="UP000645217">
    <property type="component" value="Unassembled WGS sequence"/>
</dbReference>
<evidence type="ECO:0000313" key="4">
    <source>
        <dbReference type="EMBL" id="GGL14679.1"/>
    </source>
</evidence>
<evidence type="ECO:0000313" key="5">
    <source>
        <dbReference type="Proteomes" id="UP000645217"/>
    </source>
</evidence>
<dbReference type="PANTHER" id="PTHR35807">
    <property type="entry name" value="TRANSCRIPTIONAL REGULATOR REDD-RELATED"/>
    <property type="match status" value="1"/>
</dbReference>
<dbReference type="GO" id="GO:0003677">
    <property type="term" value="F:DNA binding"/>
    <property type="evidence" value="ECO:0007669"/>
    <property type="project" value="TreeGrafter"/>
</dbReference>
<organism evidence="4 5">
    <name type="scientific">Sphaerisporangium melleum</name>
    <dbReference type="NCBI Taxonomy" id="321316"/>
    <lineage>
        <taxon>Bacteria</taxon>
        <taxon>Bacillati</taxon>
        <taxon>Actinomycetota</taxon>
        <taxon>Actinomycetes</taxon>
        <taxon>Streptosporangiales</taxon>
        <taxon>Streptosporangiaceae</taxon>
        <taxon>Sphaerisporangium</taxon>
    </lineage>
</organism>
<keyword evidence="5" id="KW-1185">Reference proteome</keyword>
<keyword evidence="2" id="KW-0804">Transcription</keyword>
<keyword evidence="1" id="KW-0805">Transcription regulation</keyword>
<sequence length="455" mass="50091">MAITLTLMSRAALLRDGTPVKLEPRVMAVLIRLALNLGSSVRLEDLTREAMSDAPGTGMRRGKLSRESRVAVYQCVSTLRTALDPDRPGDASVLLVRDPGHNSGYRLELPPDSIDLLRFERLVSAGADDSPLRTTLLLRQALDLWQGRPLIDVEHLAWAQPRIAALTKAWHEARLRLLDLYEVIGHPAEAMKIGRALVADHPGDTALRERVDGLAAQIRGAPAISHPTGWSGGRLTVRIGDLYDQDDTHLVIGFSDTFETNTKDDFLVARRSIQGQLVQRLYAGDHRTLDRALRTALNGRPYTAETRATKRYGKLRRYPIGTVAVIPHSGRRLFAVAYSMVNEHGVHATSSLPALRESLEHLWAAVREKAQHRPVSIAVVGSGLARIRNVDHVSLIMLITETFMSAQSSGRITDELRIIVHPNNASALDLPAVDNMIAATIAHYSESRLGLSERG</sequence>
<dbReference type="InterPro" id="IPR051677">
    <property type="entry name" value="AfsR-DnrI-RedD_regulator"/>
</dbReference>
<dbReference type="SMART" id="SM01043">
    <property type="entry name" value="BTAD"/>
    <property type="match status" value="1"/>
</dbReference>
<dbReference type="PANTHER" id="PTHR35807:SF1">
    <property type="entry name" value="TRANSCRIPTIONAL REGULATOR REDD"/>
    <property type="match status" value="1"/>
</dbReference>
<dbReference type="AlphaFoldDB" id="A0A917VSY8"/>
<dbReference type="Pfam" id="PF20016">
    <property type="entry name" value="ThsA_Macro"/>
    <property type="match status" value="1"/>
</dbReference>
<proteinExistence type="predicted"/>